<sequence length="175" mass="19842">MPAQKHTYAYGHVLRFGQTLLSSLIAVLVLNILWALTSQPFDLGIYLDLSLILTIILYVMSYHHTFNAGIRLNEHVLRIDRMVLDDHVLELADVRRIEITQHKPQLATLFAGNRLSMRVVGEANALTIEVSDLQDSRSFLDAMETIAQDRGIPVSYQNEKGEFLTEESDGQQISY</sequence>
<evidence type="ECO:0000256" key="1">
    <source>
        <dbReference type="SAM" id="Phobius"/>
    </source>
</evidence>
<reference evidence="2 3" key="1">
    <citation type="submission" date="2018-02" db="EMBL/GenBank/DDBJ databases">
        <title>Genomic Encyclopedia of Archaeal and Bacterial Type Strains, Phase II (KMG-II): from individual species to whole genera.</title>
        <authorList>
            <person name="Goeker M."/>
        </authorList>
    </citation>
    <scope>NUCLEOTIDE SEQUENCE [LARGE SCALE GENOMIC DNA]</scope>
    <source>
        <strain evidence="2 3">DSM 29526</strain>
    </source>
</reference>
<keyword evidence="1" id="KW-0472">Membrane</keyword>
<keyword evidence="1" id="KW-0812">Transmembrane</keyword>
<organism evidence="2 3">
    <name type="scientific">Neolewinella xylanilytica</name>
    <dbReference type="NCBI Taxonomy" id="1514080"/>
    <lineage>
        <taxon>Bacteria</taxon>
        <taxon>Pseudomonadati</taxon>
        <taxon>Bacteroidota</taxon>
        <taxon>Saprospiria</taxon>
        <taxon>Saprospirales</taxon>
        <taxon>Lewinellaceae</taxon>
        <taxon>Neolewinella</taxon>
    </lineage>
</organism>
<comment type="caution">
    <text evidence="2">The sequence shown here is derived from an EMBL/GenBank/DDBJ whole genome shotgun (WGS) entry which is preliminary data.</text>
</comment>
<dbReference type="OrthoDB" id="9858511at2"/>
<dbReference type="Proteomes" id="UP000237662">
    <property type="component" value="Unassembled WGS sequence"/>
</dbReference>
<protein>
    <recommendedName>
        <fullName evidence="4">DUF304 domain-containing protein</fullName>
    </recommendedName>
</protein>
<gene>
    <name evidence="2" type="ORF">CLV84_2654</name>
</gene>
<feature type="transmembrane region" description="Helical" evidence="1">
    <location>
        <begin position="20"/>
        <end position="37"/>
    </location>
</feature>
<accession>A0A2S6I3L4</accession>
<keyword evidence="3" id="KW-1185">Reference proteome</keyword>
<evidence type="ECO:0008006" key="4">
    <source>
        <dbReference type="Google" id="ProtNLM"/>
    </source>
</evidence>
<dbReference type="AlphaFoldDB" id="A0A2S6I3L4"/>
<dbReference type="EMBL" id="PTJC01000006">
    <property type="protein sequence ID" value="PPK85750.1"/>
    <property type="molecule type" value="Genomic_DNA"/>
</dbReference>
<keyword evidence="1" id="KW-1133">Transmembrane helix</keyword>
<evidence type="ECO:0000313" key="2">
    <source>
        <dbReference type="EMBL" id="PPK85750.1"/>
    </source>
</evidence>
<proteinExistence type="predicted"/>
<evidence type="ECO:0000313" key="3">
    <source>
        <dbReference type="Proteomes" id="UP000237662"/>
    </source>
</evidence>
<feature type="transmembrane region" description="Helical" evidence="1">
    <location>
        <begin position="43"/>
        <end position="62"/>
    </location>
</feature>
<dbReference type="RefSeq" id="WP_104420238.1">
    <property type="nucleotide sequence ID" value="NZ_PTJC01000006.1"/>
</dbReference>
<name>A0A2S6I3L4_9BACT</name>